<protein>
    <recommendedName>
        <fullName evidence="3">Heterocyst frequency control protein PatD</fullName>
    </recommendedName>
</protein>
<organism evidence="1 2">
    <name type="scientific">Phormidesmis priestleyi</name>
    <dbReference type="NCBI Taxonomy" id="268141"/>
    <lineage>
        <taxon>Bacteria</taxon>
        <taxon>Bacillati</taxon>
        <taxon>Cyanobacteriota</taxon>
        <taxon>Cyanophyceae</taxon>
        <taxon>Leptolyngbyales</taxon>
        <taxon>Leptolyngbyaceae</taxon>
        <taxon>Phormidesmis</taxon>
    </lineage>
</organism>
<dbReference type="InterPro" id="IPR047810">
    <property type="entry name" value="PatD-like"/>
</dbReference>
<name>A0A2W4WKE0_9CYAN</name>
<evidence type="ECO:0008006" key="3">
    <source>
        <dbReference type="Google" id="ProtNLM"/>
    </source>
</evidence>
<dbReference type="AlphaFoldDB" id="A0A2W4WKE0"/>
<comment type="caution">
    <text evidence="1">The sequence shown here is derived from an EMBL/GenBank/DDBJ whole genome shotgun (WGS) entry which is preliminary data.</text>
</comment>
<dbReference type="Proteomes" id="UP000249794">
    <property type="component" value="Unassembled WGS sequence"/>
</dbReference>
<evidence type="ECO:0000313" key="2">
    <source>
        <dbReference type="Proteomes" id="UP000249794"/>
    </source>
</evidence>
<dbReference type="EMBL" id="QBMP01000350">
    <property type="protein sequence ID" value="PZO45603.1"/>
    <property type="molecule type" value="Genomic_DNA"/>
</dbReference>
<evidence type="ECO:0000313" key="1">
    <source>
        <dbReference type="EMBL" id="PZO45603.1"/>
    </source>
</evidence>
<sequence length="139" mass="15782">MGAEKLNDRDEKLCCQVKAALQDLNQLMDYQDHLEAGAWDSQNLQKMSALRSQTAQLQARFQGILAAIAEADIELAVEQRLRPFQTEAHRRLRLLSLELMKLPTAKQPETLARSHSTIQDHLTQLRGFLQAMADELCNL</sequence>
<gene>
    <name evidence="1" type="ORF">DCF15_21395</name>
</gene>
<dbReference type="NCBIfam" id="NF037954">
    <property type="entry name" value="het_cyst_PatD"/>
    <property type="match status" value="1"/>
</dbReference>
<reference evidence="2" key="1">
    <citation type="submission" date="2018-04" db="EMBL/GenBank/DDBJ databases">
        <authorList>
            <person name="Cornet L."/>
        </authorList>
    </citation>
    <scope>NUCLEOTIDE SEQUENCE [LARGE SCALE GENOMIC DNA]</scope>
</reference>
<accession>A0A2W4WKE0</accession>
<proteinExistence type="predicted"/>
<reference evidence="1 2" key="2">
    <citation type="submission" date="2018-06" db="EMBL/GenBank/DDBJ databases">
        <title>Metagenomic assembly of (sub)arctic Cyanobacteria and their associated microbiome from non-axenic cultures.</title>
        <authorList>
            <person name="Baurain D."/>
        </authorList>
    </citation>
    <scope>NUCLEOTIDE SEQUENCE [LARGE SCALE GENOMIC DNA]</scope>
    <source>
        <strain evidence="1">ULC027bin1</strain>
    </source>
</reference>